<keyword evidence="3" id="KW-1185">Reference proteome</keyword>
<reference evidence="2 3" key="1">
    <citation type="submission" date="2016-10" db="EMBL/GenBank/DDBJ databases">
        <authorList>
            <person name="de Groot N.N."/>
        </authorList>
    </citation>
    <scope>NUCLEOTIDE SEQUENCE [LARGE SCALE GENOMIC DNA]</scope>
    <source>
        <strain evidence="2 3">DSM 2698</strain>
    </source>
</reference>
<evidence type="ECO:0000313" key="3">
    <source>
        <dbReference type="Proteomes" id="UP000199347"/>
    </source>
</evidence>
<accession>A0A1G5M888</accession>
<evidence type="ECO:0000313" key="2">
    <source>
        <dbReference type="EMBL" id="SCZ21402.1"/>
    </source>
</evidence>
<dbReference type="EMBL" id="FMVW01000001">
    <property type="protein sequence ID" value="SCZ21402.1"/>
    <property type="molecule type" value="Genomic_DNA"/>
</dbReference>
<feature type="signal peptide" evidence="1">
    <location>
        <begin position="1"/>
        <end position="24"/>
    </location>
</feature>
<dbReference type="AlphaFoldDB" id="A0A1G5M888"/>
<protein>
    <recommendedName>
        <fullName evidence="4">Di-haem oxidoreductase, peroxidase</fullName>
    </recommendedName>
</protein>
<feature type="chain" id="PRO_5011689056" description="Di-haem oxidoreductase, peroxidase" evidence="1">
    <location>
        <begin position="25"/>
        <end position="549"/>
    </location>
</feature>
<organism evidence="2 3">
    <name type="scientific">Afifella marina DSM 2698</name>
    <dbReference type="NCBI Taxonomy" id="1120955"/>
    <lineage>
        <taxon>Bacteria</taxon>
        <taxon>Pseudomonadati</taxon>
        <taxon>Pseudomonadota</taxon>
        <taxon>Alphaproteobacteria</taxon>
        <taxon>Hyphomicrobiales</taxon>
        <taxon>Afifellaceae</taxon>
        <taxon>Afifella</taxon>
    </lineage>
</organism>
<dbReference type="RefSeq" id="WP_200170482.1">
    <property type="nucleotide sequence ID" value="NZ_FMVW01000001.1"/>
</dbReference>
<evidence type="ECO:0008006" key="4">
    <source>
        <dbReference type="Google" id="ProtNLM"/>
    </source>
</evidence>
<proteinExistence type="predicted"/>
<name>A0A1G5M888_AFIMA</name>
<sequence>MSPRFVSSLVFALTAAGLAGPAFGDSSLGGFLHNRTAYIPPQCYTKTLDDVGRAHNPCFTCHLRARRPNFINDPDLQLSYAFPGPALSNPWSNLFEDRRGRVAAIGDEEILSYIRTSNYQAPDGSLILAGRLADVPPGWDVDGDGIWGGYTPDCHFRFDDAGFDIAPDGTPTGWRAFAYTPLPGSFSPASGSTDDVLIRLPEAYRQNASGEPDQAIYEINLAIVEALIARRDVSIAPADEKGLGVDLDRNGSLGTAEKVVFDWAPLKGHDMSYVGRARTLQEEGKAPLAAGLFPLGTEFLHTVRYVDVDDAGEVRMAARLKELRYMRKTAWQTYADLEDGALEEIKEDHDFPDRVSLFDGNREVGIANGTGWRLQGFIEDRDGALRPQSFEETVFCIGCHGGIGVNDDSTLAFARKLEKPFGGWFHWSRHGLRGIPDPKRPDGSGEYARYLAENGAGDEFRDNAEIIQAFIGEDGKPDEAALAAMAEDLATILYPSRARALALNKAYRTIVMDQDFVKGRDPNLAPAVNVHREVEIDEETGIKEAVARW</sequence>
<dbReference type="Proteomes" id="UP000199347">
    <property type="component" value="Unassembled WGS sequence"/>
</dbReference>
<dbReference type="STRING" id="1120955.SAMN03080610_00260"/>
<gene>
    <name evidence="2" type="ORF">SAMN03080610_00260</name>
</gene>
<keyword evidence="1" id="KW-0732">Signal</keyword>
<evidence type="ECO:0000256" key="1">
    <source>
        <dbReference type="SAM" id="SignalP"/>
    </source>
</evidence>